<dbReference type="AlphaFoldDB" id="A0A8X6R8H9"/>
<dbReference type="EMBL" id="BMAW01039961">
    <property type="protein sequence ID" value="GFU57826.1"/>
    <property type="molecule type" value="Genomic_DNA"/>
</dbReference>
<dbReference type="PANTHER" id="PTHR23077:SF12">
    <property type="entry name" value="PEROXISOMAL ATPASE PEX1"/>
    <property type="match status" value="1"/>
</dbReference>
<evidence type="ECO:0000256" key="7">
    <source>
        <dbReference type="ARBA" id="ARBA00032509"/>
    </source>
</evidence>
<evidence type="ECO:0000256" key="1">
    <source>
        <dbReference type="ARBA" id="ARBA00004370"/>
    </source>
</evidence>
<keyword evidence="6" id="KW-0472">Membrane</keyword>
<dbReference type="GO" id="GO:0005524">
    <property type="term" value="F:ATP binding"/>
    <property type="evidence" value="ECO:0007669"/>
    <property type="project" value="UniProtKB-KW"/>
</dbReference>
<dbReference type="InterPro" id="IPR027417">
    <property type="entry name" value="P-loop_NTPase"/>
</dbReference>
<evidence type="ECO:0000256" key="5">
    <source>
        <dbReference type="ARBA" id="ARBA00022840"/>
    </source>
</evidence>
<keyword evidence="12" id="KW-1185">Reference proteome</keyword>
<dbReference type="GO" id="GO:0005829">
    <property type="term" value="C:cytosol"/>
    <property type="evidence" value="ECO:0007669"/>
    <property type="project" value="TreeGrafter"/>
</dbReference>
<feature type="region of interest" description="Disordered" evidence="9">
    <location>
        <begin position="194"/>
        <end position="217"/>
    </location>
</feature>
<proteinExistence type="inferred from homology"/>
<evidence type="ECO:0000256" key="3">
    <source>
        <dbReference type="ARBA" id="ARBA00022741"/>
    </source>
</evidence>
<evidence type="ECO:0000256" key="6">
    <source>
        <dbReference type="ARBA" id="ARBA00023136"/>
    </source>
</evidence>
<keyword evidence="4" id="KW-0378">Hydrolase</keyword>
<dbReference type="Pfam" id="PF09262">
    <property type="entry name" value="PEX-1N"/>
    <property type="match status" value="1"/>
</dbReference>
<keyword evidence="5" id="KW-0067">ATP-binding</keyword>
<dbReference type="SMART" id="SM00382">
    <property type="entry name" value="AAA"/>
    <property type="match status" value="2"/>
</dbReference>
<dbReference type="InterPro" id="IPR015342">
    <property type="entry name" value="PEX1-N_C-lobe"/>
</dbReference>
<dbReference type="Gene3D" id="3.40.50.300">
    <property type="entry name" value="P-loop containing nucleotide triphosphate hydrolases"/>
    <property type="match status" value="2"/>
</dbReference>
<evidence type="ECO:0000256" key="2">
    <source>
        <dbReference type="ARBA" id="ARBA00006914"/>
    </source>
</evidence>
<name>A0A8X6R8H9_NEPPI</name>
<dbReference type="InterPro" id="IPR003959">
    <property type="entry name" value="ATPase_AAA_core"/>
</dbReference>
<comment type="similarity">
    <text evidence="2">Belongs to the AAA ATPase family.</text>
</comment>
<comment type="caution">
    <text evidence="11">The sequence shown here is derived from an EMBL/GenBank/DDBJ whole genome shotgun (WGS) entry which is preliminary data.</text>
</comment>
<dbReference type="GO" id="GO:0005778">
    <property type="term" value="C:peroxisomal membrane"/>
    <property type="evidence" value="ECO:0007669"/>
    <property type="project" value="TreeGrafter"/>
</dbReference>
<keyword evidence="3" id="KW-0547">Nucleotide-binding</keyword>
<evidence type="ECO:0000259" key="10">
    <source>
        <dbReference type="SMART" id="SM00382"/>
    </source>
</evidence>
<dbReference type="Gene3D" id="1.10.8.60">
    <property type="match status" value="1"/>
</dbReference>
<accession>A0A8X6R8H9</accession>
<dbReference type="InterPro" id="IPR003593">
    <property type="entry name" value="AAA+_ATPase"/>
</dbReference>
<feature type="domain" description="AAA+ ATPase" evidence="10">
    <location>
        <begin position="608"/>
        <end position="758"/>
    </location>
</feature>
<sequence>MIETATVKFASIRGCFVNVPIFLLQESSDIHVFKLFYGDNKTAFVSCFSYRPKDKNVELLINAKFAEKLGLKENEKVCLETMPHQSIPSVQEITLEPLTSDDWEILELNAKNIEANLMNQIRVVWKGQVFPVWVNNSSFFVKVVQTNPTSQPVLLAEFSELHIVPKSRFEAKSPDYQSVVKKTPNHLQFQHLRTHGSSSIKSTPNSNRKSSDNACSSETKNTISFPFSLLSSIFPGTGEVKDQHLDNYTDFVPMNLSFILRVVPYTRSQIRSLPRVVQATTVFINVSTYVEIYGDDEIPPCFVAVLQKFSLPVNSKEKKSQGTPQQKPIKNVKNEHSNNSSFNTENKIKEEKNKSKNNALAEERPLPFQSVCVTVMVMKSSEEDEFSLPPSLFHSQNLIVIPKELKRCLNLEVSSLVFLKGIQSRPTCLNTIVLHPVINLPLNVTNEIISTNFQNWAFGNDRDDSSFVISDGTLVRLRLFGQQRDFFVSLKENSNQTLNSSYSSVSSSSPVTSDTDQKKYNSQYPKYGYLNFENLQGIQVIPGNLMCLSIQVDRPYLQKSDGLYPEIPALHLDALGGINQLVEQALENLEFWLKLRPISYLSNHSFTFSGCILICGPKGVGKSTFATALCKKLSKSHHVFVRIIHCLPLKGKRVDVIAKKWDEFITEAAYCQPSVILFEDLDYIAGSPTSHEQEVGPDGIYFANIVQTFINLREKINSCNRKIAVIVTSQSTHSLHSNLINSKGRHIFQKVIEIQPPNLEQRQEILKSLVLSKSHISGSTVDSVDWKNIASKTEGFAAQDLDSLVDRATHAAWVRMADSPGSNEIPLNLDDFQMALEGYVPSSLRGIPLQTLDYKTWNDVGGLKEVKKTIQQIIMWPIKYKQIFKSYSLKPQTNILLFGAPGTGKTLLASVIASECGLNFISIKGPELLSKYIGASEQAIRDLFKRYMFSILTNQKRCGQLNKSYEQKSNIESSSLNLVFFFDEFDLNSPSCCCMRREGRVNQKLLAIGMCAGSEDEKERWGHEYSPVKECIVRLVSVASGVRPHLTDLLESNWSTIQKVPSANFGYFPMFSFRNFQGDSSDDPAALLTENIKRVTLA</sequence>
<dbReference type="OrthoDB" id="8173462at2759"/>
<dbReference type="Gene3D" id="2.40.40.20">
    <property type="match status" value="1"/>
</dbReference>
<gene>
    <name evidence="11" type="primary">Pex1</name>
    <name evidence="11" type="ORF">NPIL_202651</name>
</gene>
<dbReference type="GO" id="GO:0016887">
    <property type="term" value="F:ATP hydrolysis activity"/>
    <property type="evidence" value="ECO:0007669"/>
    <property type="project" value="InterPro"/>
</dbReference>
<dbReference type="SUPFAM" id="SSF50692">
    <property type="entry name" value="ADC-like"/>
    <property type="match status" value="1"/>
</dbReference>
<evidence type="ECO:0000313" key="11">
    <source>
        <dbReference type="EMBL" id="GFU57826.1"/>
    </source>
</evidence>
<reference evidence="11" key="1">
    <citation type="submission" date="2020-08" db="EMBL/GenBank/DDBJ databases">
        <title>Multicomponent nature underlies the extraordinary mechanical properties of spider dragline silk.</title>
        <authorList>
            <person name="Kono N."/>
            <person name="Nakamura H."/>
            <person name="Mori M."/>
            <person name="Yoshida Y."/>
            <person name="Ohtoshi R."/>
            <person name="Malay A.D."/>
            <person name="Moran D.A.P."/>
            <person name="Tomita M."/>
            <person name="Numata K."/>
            <person name="Arakawa K."/>
        </authorList>
    </citation>
    <scope>NUCLEOTIDE SEQUENCE</scope>
</reference>
<dbReference type="PANTHER" id="PTHR23077">
    <property type="entry name" value="AAA-FAMILY ATPASE"/>
    <property type="match status" value="1"/>
</dbReference>
<dbReference type="Pfam" id="PF00004">
    <property type="entry name" value="AAA"/>
    <property type="match status" value="2"/>
</dbReference>
<feature type="region of interest" description="Disordered" evidence="9">
    <location>
        <begin position="497"/>
        <end position="518"/>
    </location>
</feature>
<evidence type="ECO:0000256" key="8">
    <source>
        <dbReference type="ARBA" id="ARBA00034532"/>
    </source>
</evidence>
<feature type="region of interest" description="Disordered" evidence="9">
    <location>
        <begin position="315"/>
        <end position="351"/>
    </location>
</feature>
<feature type="compositionally biased region" description="Low complexity" evidence="9">
    <location>
        <begin position="500"/>
        <end position="514"/>
    </location>
</feature>
<protein>
    <recommendedName>
        <fullName evidence="8">Peroxisomal ATPase PEX1</fullName>
    </recommendedName>
    <alternativeName>
        <fullName evidence="7">Peroxin-1</fullName>
    </alternativeName>
</protein>
<evidence type="ECO:0000313" key="12">
    <source>
        <dbReference type="Proteomes" id="UP000887013"/>
    </source>
</evidence>
<feature type="domain" description="AAA+ ATPase" evidence="10">
    <location>
        <begin position="891"/>
        <end position="1039"/>
    </location>
</feature>
<dbReference type="Gene3D" id="3.10.330.10">
    <property type="match status" value="1"/>
</dbReference>
<dbReference type="InterPro" id="IPR009010">
    <property type="entry name" value="Asp_de-COase-like_dom_sf"/>
</dbReference>
<dbReference type="SUPFAM" id="SSF52540">
    <property type="entry name" value="P-loop containing nucleoside triphosphate hydrolases"/>
    <property type="match status" value="2"/>
</dbReference>
<dbReference type="Proteomes" id="UP000887013">
    <property type="component" value="Unassembled WGS sequence"/>
</dbReference>
<dbReference type="InterPro" id="IPR050168">
    <property type="entry name" value="AAA_ATPase_domain"/>
</dbReference>
<dbReference type="InterPro" id="IPR029067">
    <property type="entry name" value="CDC48_domain_2-like_sf"/>
</dbReference>
<dbReference type="GO" id="GO:0016558">
    <property type="term" value="P:protein import into peroxisome matrix"/>
    <property type="evidence" value="ECO:0007669"/>
    <property type="project" value="TreeGrafter"/>
</dbReference>
<organism evidence="11 12">
    <name type="scientific">Nephila pilipes</name>
    <name type="common">Giant wood spider</name>
    <name type="synonym">Nephila maculata</name>
    <dbReference type="NCBI Taxonomy" id="299642"/>
    <lineage>
        <taxon>Eukaryota</taxon>
        <taxon>Metazoa</taxon>
        <taxon>Ecdysozoa</taxon>
        <taxon>Arthropoda</taxon>
        <taxon>Chelicerata</taxon>
        <taxon>Arachnida</taxon>
        <taxon>Araneae</taxon>
        <taxon>Araneomorphae</taxon>
        <taxon>Entelegynae</taxon>
        <taxon>Araneoidea</taxon>
        <taxon>Nephilidae</taxon>
        <taxon>Nephila</taxon>
    </lineage>
</organism>
<feature type="compositionally biased region" description="Polar residues" evidence="9">
    <location>
        <begin position="195"/>
        <end position="217"/>
    </location>
</feature>
<comment type="subcellular location">
    <subcellularLocation>
        <location evidence="1">Membrane</location>
    </subcellularLocation>
</comment>
<dbReference type="SUPFAM" id="SSF54585">
    <property type="entry name" value="Cdc48 domain 2-like"/>
    <property type="match status" value="1"/>
</dbReference>
<evidence type="ECO:0000256" key="4">
    <source>
        <dbReference type="ARBA" id="ARBA00022801"/>
    </source>
</evidence>
<evidence type="ECO:0000256" key="9">
    <source>
        <dbReference type="SAM" id="MobiDB-lite"/>
    </source>
</evidence>